<dbReference type="InterPro" id="IPR003848">
    <property type="entry name" value="DUF218"/>
</dbReference>
<accession>A0ABY8WMB5</accession>
<name>A0ABY8WMB5_9ACTN</name>
<dbReference type="EMBL" id="CP126980">
    <property type="protein sequence ID" value="WIM97977.1"/>
    <property type="molecule type" value="Genomic_DNA"/>
</dbReference>
<keyword evidence="3" id="KW-1185">Reference proteome</keyword>
<evidence type="ECO:0000313" key="2">
    <source>
        <dbReference type="EMBL" id="WIM97977.1"/>
    </source>
</evidence>
<organism evidence="2 3">
    <name type="scientific">Actinoplanes oblitus</name>
    <dbReference type="NCBI Taxonomy" id="3040509"/>
    <lineage>
        <taxon>Bacteria</taxon>
        <taxon>Bacillati</taxon>
        <taxon>Actinomycetota</taxon>
        <taxon>Actinomycetes</taxon>
        <taxon>Micromonosporales</taxon>
        <taxon>Micromonosporaceae</taxon>
        <taxon>Actinoplanes</taxon>
    </lineage>
</organism>
<feature type="domain" description="DUF218" evidence="1">
    <location>
        <begin position="25"/>
        <end position="155"/>
    </location>
</feature>
<protein>
    <submittedName>
        <fullName evidence="2">ElyC/SanA/YdcF family protein</fullName>
    </submittedName>
</protein>
<dbReference type="Pfam" id="PF02698">
    <property type="entry name" value="DUF218"/>
    <property type="match status" value="1"/>
</dbReference>
<proteinExistence type="predicted"/>
<dbReference type="Proteomes" id="UP001240150">
    <property type="component" value="Chromosome"/>
</dbReference>
<sequence length="236" mass="24846">MAVALSFEILPGTPGLALAEVAHVLVPGRGRTATGDGLTPEGAARVAVAADLFRTLGADRGVIVCAGYKSPADHKGRPWTTPEAPGEVFCGVPEADLMRDALLASGGDPFLVRAERHSVDTVTNLLHAESHFGDSRPVAIVSQRSHLQRILPIIAPRTLRRPYLGVVVPPLSPGAVPSSMPGVVPPPDSEHFLADLASRVIAARLPADPARAATVATRRAVLLWRLAQALGKREYL</sequence>
<dbReference type="RefSeq" id="WP_284919370.1">
    <property type="nucleotide sequence ID" value="NZ_CP126980.1"/>
</dbReference>
<gene>
    <name evidence="2" type="ORF">ACTOB_001545</name>
</gene>
<evidence type="ECO:0000313" key="3">
    <source>
        <dbReference type="Proteomes" id="UP001240150"/>
    </source>
</evidence>
<evidence type="ECO:0000259" key="1">
    <source>
        <dbReference type="Pfam" id="PF02698"/>
    </source>
</evidence>
<reference evidence="2 3" key="1">
    <citation type="submission" date="2023-06" db="EMBL/GenBank/DDBJ databases">
        <authorList>
            <person name="Yushchuk O."/>
            <person name="Binda E."/>
            <person name="Ruckert-Reed C."/>
            <person name="Fedorenko V."/>
            <person name="Kalinowski J."/>
            <person name="Marinelli F."/>
        </authorList>
    </citation>
    <scope>NUCLEOTIDE SEQUENCE [LARGE SCALE GENOMIC DNA]</scope>
    <source>
        <strain evidence="2 3">NRRL 3884</strain>
    </source>
</reference>